<evidence type="ECO:0000256" key="6">
    <source>
        <dbReference type="PIRNR" id="PIRNR003101"/>
    </source>
</evidence>
<dbReference type="Pfam" id="PF02491">
    <property type="entry name" value="SHS2_FTSA"/>
    <property type="match status" value="1"/>
</dbReference>
<evidence type="ECO:0000256" key="1">
    <source>
        <dbReference type="ARBA" id="ARBA00022475"/>
    </source>
</evidence>
<dbReference type="AlphaFoldDB" id="A0A2H0UPI7"/>
<keyword evidence="3 5" id="KW-0472">Membrane</keyword>
<comment type="subcellular location">
    <subcellularLocation>
        <location evidence="5">Cell membrane</location>
        <topology evidence="5">Peripheral membrane protein</topology>
        <orientation evidence="5">Cytoplasmic side</orientation>
    </subcellularLocation>
    <text evidence="5">Localizes to the Z ring in an FtsZ-dependent manner. Targeted to the membrane through a conserved C-terminal amphipathic helix.</text>
</comment>
<dbReference type="PANTHER" id="PTHR32432">
    <property type="entry name" value="CELL DIVISION PROTEIN FTSA-RELATED"/>
    <property type="match status" value="1"/>
</dbReference>
<evidence type="ECO:0000256" key="3">
    <source>
        <dbReference type="ARBA" id="ARBA00023136"/>
    </source>
</evidence>
<dbReference type="SUPFAM" id="SSF53067">
    <property type="entry name" value="Actin-like ATPase domain"/>
    <property type="match status" value="2"/>
</dbReference>
<accession>A0A2H0UPI7</accession>
<dbReference type="HAMAP" id="MF_02033">
    <property type="entry name" value="FtsA"/>
    <property type="match status" value="1"/>
</dbReference>
<dbReference type="CDD" id="cd24048">
    <property type="entry name" value="ASKHA_NBD_FtsA"/>
    <property type="match status" value="1"/>
</dbReference>
<comment type="function">
    <text evidence="5 6">Cell division protein that is involved in the assembly of the Z ring. May serve as a membrane anchor for the Z ring.</text>
</comment>
<dbReference type="Gene3D" id="3.30.1490.110">
    <property type="match status" value="1"/>
</dbReference>
<dbReference type="InterPro" id="IPR043129">
    <property type="entry name" value="ATPase_NBD"/>
</dbReference>
<evidence type="ECO:0000256" key="4">
    <source>
        <dbReference type="ARBA" id="ARBA00023306"/>
    </source>
</evidence>
<dbReference type="GO" id="GO:0043093">
    <property type="term" value="P:FtsZ-dependent cytokinesis"/>
    <property type="evidence" value="ECO:0007669"/>
    <property type="project" value="UniProtKB-UniRule"/>
</dbReference>
<dbReference type="GO" id="GO:0009898">
    <property type="term" value="C:cytoplasmic side of plasma membrane"/>
    <property type="evidence" value="ECO:0007669"/>
    <property type="project" value="UniProtKB-UniRule"/>
</dbReference>
<evidence type="ECO:0000313" key="8">
    <source>
        <dbReference type="EMBL" id="PIR87715.1"/>
    </source>
</evidence>
<feature type="domain" description="SHS2" evidence="7">
    <location>
        <begin position="48"/>
        <end position="236"/>
    </location>
</feature>
<dbReference type="Gene3D" id="3.30.420.40">
    <property type="match status" value="2"/>
</dbReference>
<sequence length="452" mass="48700">MGNSVIHFVRAQSEQRFNTPPLGAVRASKASSPQYRLARPCGIFMNYFIGLDIGSSTVKAAVAQIEKDNTLSLVSLLKMPAFGIRKGTVDNFTDSTQSVGSVLTEIKQLSRSAIKNVVLAVGTVDTKVQYSRGVVAVSRADDEIFQDDIARAKQSSQAINLSPNRMILHIINKEFVVDGIGGIKDPLGMVGKRLEVNTLIVDAFTPNLKNLKKIVDTLGGEVQEMVLSSLASSVAVLSRRQMELGVALVDIGAGKTCVSIFEDGELIHAAVIPVGSNNITNDLAIGLKIPIETAEKIKLSYGSAISKELSARDIVELEKIDPRAKGTVSKKFIAEIIEDRLAEIFELVNNEIKIVGKEAQLPAGVVLVGGGVKVANITELARQELELSAQIGIPDISKLSVSTPELGMQAEDPEFSCAIGLLLYESTPYKEAKPFKPKVPVSLKKIFNYFIP</sequence>
<evidence type="ECO:0000256" key="5">
    <source>
        <dbReference type="HAMAP-Rule" id="MF_02033"/>
    </source>
</evidence>
<dbReference type="Pfam" id="PF14450">
    <property type="entry name" value="FtsA"/>
    <property type="match status" value="1"/>
</dbReference>
<keyword evidence="1 5" id="KW-1003">Cell membrane</keyword>
<dbReference type="EMBL" id="PFBC01000051">
    <property type="protein sequence ID" value="PIR87715.1"/>
    <property type="molecule type" value="Genomic_DNA"/>
</dbReference>
<comment type="subunit">
    <text evidence="5">Self-interacts. Interacts with FtsZ.</text>
</comment>
<organism evidence="8 9">
    <name type="scientific">Candidatus Harrisonbacteria bacterium CG10_big_fil_rev_8_21_14_0_10_45_28</name>
    <dbReference type="NCBI Taxonomy" id="1974586"/>
    <lineage>
        <taxon>Bacteria</taxon>
        <taxon>Candidatus Harrisoniibacteriota</taxon>
    </lineage>
</organism>
<reference evidence="9" key="1">
    <citation type="submission" date="2017-09" db="EMBL/GenBank/DDBJ databases">
        <title>Depth-based differentiation of microbial function through sediment-hosted aquifers and enrichment of novel symbionts in the deep terrestrial subsurface.</title>
        <authorList>
            <person name="Probst A.J."/>
            <person name="Ladd B."/>
            <person name="Jarett J.K."/>
            <person name="Geller-Mcgrath D.E."/>
            <person name="Sieber C.M.K."/>
            <person name="Emerson J.B."/>
            <person name="Anantharaman K."/>
            <person name="Thomas B.C."/>
            <person name="Malmstrom R."/>
            <person name="Stieglmeier M."/>
            <person name="Klingl A."/>
            <person name="Woyke T."/>
            <person name="Ryan C.M."/>
            <person name="Banfield J.F."/>
        </authorList>
    </citation>
    <scope>NUCLEOTIDE SEQUENCE [LARGE SCALE GENOMIC DNA]</scope>
</reference>
<dbReference type="PIRSF" id="PIRSF003101">
    <property type="entry name" value="FtsA"/>
    <property type="match status" value="1"/>
</dbReference>
<comment type="similarity">
    <text evidence="5 6">Belongs to the FtsA/MreB family.</text>
</comment>
<comment type="caution">
    <text evidence="8">The sequence shown here is derived from an EMBL/GenBank/DDBJ whole genome shotgun (WGS) entry which is preliminary data.</text>
</comment>
<dbReference type="SMART" id="SM00842">
    <property type="entry name" value="FtsA"/>
    <property type="match status" value="1"/>
</dbReference>
<keyword evidence="2 5" id="KW-0132">Cell division</keyword>
<evidence type="ECO:0000313" key="9">
    <source>
        <dbReference type="Proteomes" id="UP000230903"/>
    </source>
</evidence>
<dbReference type="GO" id="GO:0032153">
    <property type="term" value="C:cell division site"/>
    <property type="evidence" value="ECO:0007669"/>
    <property type="project" value="UniProtKB-UniRule"/>
</dbReference>
<evidence type="ECO:0000259" key="7">
    <source>
        <dbReference type="SMART" id="SM00842"/>
    </source>
</evidence>
<dbReference type="InterPro" id="IPR050696">
    <property type="entry name" value="FtsA/MreB"/>
</dbReference>
<evidence type="ECO:0000256" key="2">
    <source>
        <dbReference type="ARBA" id="ARBA00022618"/>
    </source>
</evidence>
<keyword evidence="4 5" id="KW-0131">Cell cycle</keyword>
<name>A0A2H0UPI7_9BACT</name>
<dbReference type="NCBIfam" id="TIGR01174">
    <property type="entry name" value="ftsA"/>
    <property type="match status" value="1"/>
</dbReference>
<dbReference type="PANTHER" id="PTHR32432:SF4">
    <property type="entry name" value="CELL DIVISION PROTEIN FTSA"/>
    <property type="match status" value="1"/>
</dbReference>
<proteinExistence type="inferred from homology"/>
<dbReference type="InterPro" id="IPR020823">
    <property type="entry name" value="Cell_div_FtsA"/>
</dbReference>
<gene>
    <name evidence="5 8" type="primary">ftsA</name>
    <name evidence="8" type="ORF">COU10_03225</name>
</gene>
<protein>
    <recommendedName>
        <fullName evidence="5 6">Cell division protein FtsA</fullName>
    </recommendedName>
</protein>
<dbReference type="InterPro" id="IPR003494">
    <property type="entry name" value="SHS2_FtsA"/>
</dbReference>
<dbReference type="Proteomes" id="UP000230903">
    <property type="component" value="Unassembled WGS sequence"/>
</dbReference>